<dbReference type="Proteomes" id="UP001168821">
    <property type="component" value="Unassembled WGS sequence"/>
</dbReference>
<keyword evidence="2" id="KW-1185">Reference proteome</keyword>
<sequence>MRRRTLYVRYKLLQPVHIKRYIRDPLLRKFQWFIRIRLLWLGKRLKLALEFNATTGGDLAKTNTWGLDPYTRKNVFLTLVEYELCKRPRRFCFLPLSGIKPSTQRNAIAKTAV</sequence>
<organism evidence="1 2">
    <name type="scientific">Zophobas morio</name>
    <dbReference type="NCBI Taxonomy" id="2755281"/>
    <lineage>
        <taxon>Eukaryota</taxon>
        <taxon>Metazoa</taxon>
        <taxon>Ecdysozoa</taxon>
        <taxon>Arthropoda</taxon>
        <taxon>Hexapoda</taxon>
        <taxon>Insecta</taxon>
        <taxon>Pterygota</taxon>
        <taxon>Neoptera</taxon>
        <taxon>Endopterygota</taxon>
        <taxon>Coleoptera</taxon>
        <taxon>Polyphaga</taxon>
        <taxon>Cucujiformia</taxon>
        <taxon>Tenebrionidae</taxon>
        <taxon>Zophobas</taxon>
    </lineage>
</organism>
<evidence type="ECO:0000313" key="1">
    <source>
        <dbReference type="EMBL" id="KAJ3615876.1"/>
    </source>
</evidence>
<dbReference type="EMBL" id="JALNTZ010003836">
    <property type="protein sequence ID" value="KAJ3615876.1"/>
    <property type="molecule type" value="Genomic_DNA"/>
</dbReference>
<reference evidence="1" key="1">
    <citation type="journal article" date="2023" name="G3 (Bethesda)">
        <title>Whole genome assemblies of Zophobas morio and Tenebrio molitor.</title>
        <authorList>
            <person name="Kaur S."/>
            <person name="Stinson S.A."/>
            <person name="diCenzo G.C."/>
        </authorList>
    </citation>
    <scope>NUCLEOTIDE SEQUENCE</scope>
    <source>
        <strain evidence="1">QUZm001</strain>
    </source>
</reference>
<comment type="caution">
    <text evidence="1">The sequence shown here is derived from an EMBL/GenBank/DDBJ whole genome shotgun (WGS) entry which is preliminary data.</text>
</comment>
<dbReference type="AlphaFoldDB" id="A0AA38LYA9"/>
<gene>
    <name evidence="1" type="ORF">Zmor_012229</name>
</gene>
<protein>
    <submittedName>
        <fullName evidence="1">Uncharacterized protein</fullName>
    </submittedName>
</protein>
<accession>A0AA38LYA9</accession>
<proteinExistence type="predicted"/>
<evidence type="ECO:0000313" key="2">
    <source>
        <dbReference type="Proteomes" id="UP001168821"/>
    </source>
</evidence>
<name>A0AA38LYA9_9CUCU</name>